<dbReference type="CDD" id="cd00685">
    <property type="entry name" value="Trans_IPPS_HT"/>
    <property type="match status" value="1"/>
</dbReference>
<dbReference type="InterPro" id="IPR000092">
    <property type="entry name" value="Polyprenyl_synt"/>
</dbReference>
<comment type="cofactor">
    <cofactor evidence="1">
        <name>Mg(2+)</name>
        <dbReference type="ChEBI" id="CHEBI:18420"/>
    </cofactor>
</comment>
<comment type="similarity">
    <text evidence="2 6">Belongs to the FPP/GGPP synthase family.</text>
</comment>
<evidence type="ECO:0000313" key="7">
    <source>
        <dbReference type="EMBL" id="EEF57342.1"/>
    </source>
</evidence>
<name>B9XS46_PEDPL</name>
<dbReference type="STRING" id="320771.Cflav_PD0457"/>
<evidence type="ECO:0000256" key="4">
    <source>
        <dbReference type="ARBA" id="ARBA00022723"/>
    </source>
</evidence>
<evidence type="ECO:0000256" key="6">
    <source>
        <dbReference type="RuleBase" id="RU004466"/>
    </source>
</evidence>
<dbReference type="OrthoDB" id="9805316at2"/>
<dbReference type="SUPFAM" id="SSF48576">
    <property type="entry name" value="Terpenoid synthases"/>
    <property type="match status" value="1"/>
</dbReference>
<dbReference type="InterPro" id="IPR008949">
    <property type="entry name" value="Isoprenoid_synthase_dom_sf"/>
</dbReference>
<dbReference type="GO" id="GO:0008299">
    <property type="term" value="P:isoprenoid biosynthetic process"/>
    <property type="evidence" value="ECO:0007669"/>
    <property type="project" value="InterPro"/>
</dbReference>
<keyword evidence="8" id="KW-1185">Reference proteome</keyword>
<dbReference type="GO" id="GO:0004659">
    <property type="term" value="F:prenyltransferase activity"/>
    <property type="evidence" value="ECO:0007669"/>
    <property type="project" value="InterPro"/>
</dbReference>
<dbReference type="AlphaFoldDB" id="B9XS46"/>
<dbReference type="PROSITE" id="PS00723">
    <property type="entry name" value="POLYPRENYL_SYNTHASE_1"/>
    <property type="match status" value="1"/>
</dbReference>
<dbReference type="Gene3D" id="1.10.600.10">
    <property type="entry name" value="Farnesyl Diphosphate Synthase"/>
    <property type="match status" value="1"/>
</dbReference>
<reference evidence="7 8" key="1">
    <citation type="journal article" date="2011" name="J. Bacteriol.">
        <title>Genome sequence of 'Pedosphaera parvula' Ellin514, an aerobic Verrucomicrobial isolate from pasture soil.</title>
        <authorList>
            <person name="Kant R."/>
            <person name="van Passel M.W."/>
            <person name="Sangwan P."/>
            <person name="Palva A."/>
            <person name="Lucas S."/>
            <person name="Copeland A."/>
            <person name="Lapidus A."/>
            <person name="Glavina Del Rio T."/>
            <person name="Dalin E."/>
            <person name="Tice H."/>
            <person name="Bruce D."/>
            <person name="Goodwin L."/>
            <person name="Pitluck S."/>
            <person name="Chertkov O."/>
            <person name="Larimer F.W."/>
            <person name="Land M.L."/>
            <person name="Hauser L."/>
            <person name="Brettin T.S."/>
            <person name="Detter J.C."/>
            <person name="Han S."/>
            <person name="de Vos W.M."/>
            <person name="Janssen P.H."/>
            <person name="Smidt H."/>
        </authorList>
    </citation>
    <scope>NUCLEOTIDE SEQUENCE [LARGE SCALE GENOMIC DNA]</scope>
    <source>
        <strain evidence="7 8">Ellin514</strain>
    </source>
</reference>
<dbReference type="RefSeq" id="WP_007418629.1">
    <property type="nucleotide sequence ID" value="NZ_ABOX02000073.1"/>
</dbReference>
<gene>
    <name evidence="7" type="ORF">Cflav_PD0457</name>
</gene>
<evidence type="ECO:0000256" key="5">
    <source>
        <dbReference type="ARBA" id="ARBA00022842"/>
    </source>
</evidence>
<dbReference type="InterPro" id="IPR033749">
    <property type="entry name" value="Polyprenyl_synt_CS"/>
</dbReference>
<dbReference type="PANTHER" id="PTHR12001">
    <property type="entry name" value="GERANYLGERANYL PYROPHOSPHATE SYNTHASE"/>
    <property type="match status" value="1"/>
</dbReference>
<evidence type="ECO:0000256" key="1">
    <source>
        <dbReference type="ARBA" id="ARBA00001946"/>
    </source>
</evidence>
<comment type="caution">
    <text evidence="7">The sequence shown here is derived from an EMBL/GenBank/DDBJ whole genome shotgun (WGS) entry which is preliminary data.</text>
</comment>
<accession>B9XS46</accession>
<evidence type="ECO:0000256" key="2">
    <source>
        <dbReference type="ARBA" id="ARBA00006706"/>
    </source>
</evidence>
<sequence>MFAADTRAVVVPVTGASQKETHATWKHIAEPVEPFLEAVAQRLEKQVREFDPAIVPYAEYALTGQGKQLRPALVALSANASGTLNDSHVTIAVIIEMVHLATLVHDDVMDEAEIRRGRLTLAANWGNEIAVLFGDCLFAHALKLAASFPTPEICRAVAMATNTVCSGEILQTQQRRNFQFSQPEYFKVLEMKTAELFALSCDLGACLTGAPAVQRNGLRQFGMALGTAYQLYDDCLDLFGSEAAAGKSLGTDLAKGKLTLPILLAWEQATVEEKATLQGNILKWEPGHFAPVIELLRKYKTFAKSVEIINQYLEKSRQTLKVLPESANQAGLIGLTEFLARQTEKLGVCA</sequence>
<organism evidence="7 8">
    <name type="scientific">Pedosphaera parvula (strain Ellin514)</name>
    <dbReference type="NCBI Taxonomy" id="320771"/>
    <lineage>
        <taxon>Bacteria</taxon>
        <taxon>Pseudomonadati</taxon>
        <taxon>Verrucomicrobiota</taxon>
        <taxon>Pedosphaerae</taxon>
        <taxon>Pedosphaerales</taxon>
        <taxon>Pedosphaeraceae</taxon>
        <taxon>Pedosphaera</taxon>
    </lineage>
</organism>
<keyword evidence="5" id="KW-0460">Magnesium</keyword>
<evidence type="ECO:0000256" key="3">
    <source>
        <dbReference type="ARBA" id="ARBA00022679"/>
    </source>
</evidence>
<dbReference type="EMBL" id="ABOX02000073">
    <property type="protein sequence ID" value="EEF57342.1"/>
    <property type="molecule type" value="Genomic_DNA"/>
</dbReference>
<dbReference type="SFLD" id="SFLDS00005">
    <property type="entry name" value="Isoprenoid_Synthase_Type_I"/>
    <property type="match status" value="1"/>
</dbReference>
<dbReference type="Pfam" id="PF00348">
    <property type="entry name" value="polyprenyl_synt"/>
    <property type="match status" value="1"/>
</dbReference>
<protein>
    <submittedName>
        <fullName evidence="7">Polyprenyl synthetase</fullName>
    </submittedName>
</protein>
<proteinExistence type="inferred from homology"/>
<dbReference type="Proteomes" id="UP000003688">
    <property type="component" value="Unassembled WGS sequence"/>
</dbReference>
<dbReference type="PANTHER" id="PTHR12001:SF69">
    <property type="entry name" value="ALL TRANS-POLYPRENYL-DIPHOSPHATE SYNTHASE PDSS1"/>
    <property type="match status" value="1"/>
</dbReference>
<evidence type="ECO:0000313" key="8">
    <source>
        <dbReference type="Proteomes" id="UP000003688"/>
    </source>
</evidence>
<keyword evidence="4" id="KW-0479">Metal-binding</keyword>
<dbReference type="GO" id="GO:0046872">
    <property type="term" value="F:metal ion binding"/>
    <property type="evidence" value="ECO:0007669"/>
    <property type="project" value="UniProtKB-KW"/>
</dbReference>
<keyword evidence="3 6" id="KW-0808">Transferase</keyword>